<organism evidence="6 7">
    <name type="scientific">Glarea lozoyensis (strain ATCC 74030 / MF5533)</name>
    <dbReference type="NCBI Taxonomy" id="1104152"/>
    <lineage>
        <taxon>Eukaryota</taxon>
        <taxon>Fungi</taxon>
        <taxon>Dikarya</taxon>
        <taxon>Ascomycota</taxon>
        <taxon>Pezizomycotina</taxon>
        <taxon>Leotiomycetes</taxon>
        <taxon>Helotiales</taxon>
        <taxon>Helotiaceae</taxon>
        <taxon>Glarea</taxon>
    </lineage>
</organism>
<dbReference type="Gene3D" id="1.10.238.10">
    <property type="entry name" value="EF-hand"/>
    <property type="match status" value="1"/>
</dbReference>
<dbReference type="InterPro" id="IPR002048">
    <property type="entry name" value="EF_hand_dom"/>
</dbReference>
<reference evidence="6 7" key="1">
    <citation type="journal article" date="2012" name="Eukaryot. Cell">
        <title>Genome sequence of the fungus Glarea lozoyensis: the first genome sequence of a species from the Helotiaceae family.</title>
        <authorList>
            <person name="Youssar L."/>
            <person name="Gruening B.A."/>
            <person name="Erxleben A."/>
            <person name="Guenther S."/>
            <person name="Huettel W."/>
        </authorList>
    </citation>
    <scope>NUCLEOTIDE SEQUENCE [LARGE SCALE GENOMIC DNA]</scope>
    <source>
        <strain evidence="7">ATCC 74030 / MF5533</strain>
    </source>
</reference>
<evidence type="ECO:0000256" key="3">
    <source>
        <dbReference type="SAM" id="SignalP"/>
    </source>
</evidence>
<evidence type="ECO:0000259" key="4">
    <source>
        <dbReference type="PROSITE" id="PS50020"/>
    </source>
</evidence>
<evidence type="ECO:0000313" key="6">
    <source>
        <dbReference type="EMBL" id="EHK98559.1"/>
    </source>
</evidence>
<dbReference type="InterPro" id="IPR018247">
    <property type="entry name" value="EF_Hand_1_Ca_BS"/>
</dbReference>
<dbReference type="InParanoid" id="H0ESG4"/>
<comment type="caution">
    <text evidence="6">The sequence shown here is derived from an EMBL/GenBank/DDBJ whole genome shotgun (WGS) entry which is preliminary data.</text>
</comment>
<proteinExistence type="predicted"/>
<dbReference type="PROSITE" id="PS00018">
    <property type="entry name" value="EF_HAND_1"/>
    <property type="match status" value="1"/>
</dbReference>
<dbReference type="PROSITE" id="PS50020">
    <property type="entry name" value="WW_DOMAIN_2"/>
    <property type="match status" value="1"/>
</dbReference>
<gene>
    <name evidence="6" type="ORF">M7I_5649</name>
</gene>
<feature type="domain" description="WW" evidence="4">
    <location>
        <begin position="783"/>
        <end position="810"/>
    </location>
</feature>
<dbReference type="InterPro" id="IPR011992">
    <property type="entry name" value="EF-hand-dom_pair"/>
</dbReference>
<feature type="signal peptide" evidence="3">
    <location>
        <begin position="1"/>
        <end position="18"/>
    </location>
</feature>
<dbReference type="OrthoDB" id="3942885at2759"/>
<dbReference type="HOGENOM" id="CLU_298602_0_0_1"/>
<dbReference type="SUPFAM" id="SSF47473">
    <property type="entry name" value="EF-hand"/>
    <property type="match status" value="1"/>
</dbReference>
<dbReference type="Proteomes" id="UP000005446">
    <property type="component" value="Unassembled WGS sequence"/>
</dbReference>
<protein>
    <submittedName>
        <fullName evidence="6">Putative E3 ubiquitin-protein ligase SMURF1</fullName>
    </submittedName>
</protein>
<feature type="region of interest" description="Disordered" evidence="2">
    <location>
        <begin position="287"/>
        <end position="313"/>
    </location>
</feature>
<evidence type="ECO:0000313" key="7">
    <source>
        <dbReference type="Proteomes" id="UP000005446"/>
    </source>
</evidence>
<sequence length="934" mass="105027">MVVGFCIALIILTVPSVATRIPGIEIFLEDAVHSNLVSHLVVYERCASSVEEFRDIGRDVGNTRIVLSAIRRYWEEEGSRGHSLIVAQQEELKQLAENSYGILKKIDTVLQKHRGLEDRAKLKDKLKWALTGFVRDIGPQRQALQENTNALAIFNATLTAENASGVANQQLKLLEAQGQLLKFLVTQYYEFQTGTGGKVAPAFSQIAVKDTTEGDDHWKNIEAEFEAASFNPTVVRRNQKFIKDWIVTVIPEEGEKALVPLTDTATADQHGGVAEATNTITLPSREVKNDTEQTQETNTMSVSPPKTKPPATVEQPLVPLVPVRPVSVSSHRSKLSTWQDSSVTDSDYVAKMIAKVLKSKYGEDCDDYYALPIKRAFDHLDWTRRGWISFGEVQKYCSKAGKLSGFSLDQSGIGALAKTLDKNKDNQVNREEFVEIVMALRQRILEQVIIAEAKLEGRMEAGFLLKRFFDNASDESMMPPFWHIFTKTLGSETSRLYRHDLSADYPYKQGSIPPLQCNFTNVAFVATAHCSLRIAAASHDYRTTIVALSKEEMAEYTVALDNVLKATQMFHLVDGSEFPGQLYPLDRSLVQMDLLSPGTLQQWADCPNKQLIELAKQCWDILDPILAFVFDLKVKNSAKVISKSPKQLSSGVSVEPPDLAEWRRLRMLERSKRILNDIQQWDTIQVILQTCREWSEAKATELDNQTKLTIEDTKLFHTLCQIDLENNNLTVNNVELTGLKRDIFRRYPSTLLGIFVDEKSVFVGNVLADKTDTPYWILGNATSPIPQGWEAQRTSAGDVYFFNSEQNKATACLWWDPIPNDIRKDPLRPLPPGWTAVVEDGALKYRGPRGITTEVFPAAVKQSTFETVIQAKTFCQPLEFFSQELIAVFEKAAAGFEARALTSLGIRRQDAYKRQQALEKQEITALLQPIRQKK</sequence>
<dbReference type="AlphaFoldDB" id="H0ESG4"/>
<dbReference type="InterPro" id="IPR001202">
    <property type="entry name" value="WW_dom"/>
</dbReference>
<evidence type="ECO:0000256" key="2">
    <source>
        <dbReference type="SAM" id="MobiDB-lite"/>
    </source>
</evidence>
<feature type="chain" id="PRO_5003532321" evidence="3">
    <location>
        <begin position="19"/>
        <end position="934"/>
    </location>
</feature>
<name>H0ESG4_GLAL7</name>
<feature type="domain" description="EF-hand" evidence="5">
    <location>
        <begin position="408"/>
        <end position="443"/>
    </location>
</feature>
<dbReference type="EMBL" id="AGUE01000144">
    <property type="protein sequence ID" value="EHK98559.1"/>
    <property type="molecule type" value="Genomic_DNA"/>
</dbReference>
<evidence type="ECO:0000259" key="5">
    <source>
        <dbReference type="PROSITE" id="PS50222"/>
    </source>
</evidence>
<accession>H0ESG4</accession>
<evidence type="ECO:0000256" key="1">
    <source>
        <dbReference type="ARBA" id="ARBA00022837"/>
    </source>
</evidence>
<dbReference type="GO" id="GO:0005509">
    <property type="term" value="F:calcium ion binding"/>
    <property type="evidence" value="ECO:0007669"/>
    <property type="project" value="InterPro"/>
</dbReference>
<keyword evidence="1" id="KW-0106">Calcium</keyword>
<dbReference type="Pfam" id="PF13499">
    <property type="entry name" value="EF-hand_7"/>
    <property type="match status" value="1"/>
</dbReference>
<dbReference type="CDD" id="cd00051">
    <property type="entry name" value="EFh"/>
    <property type="match status" value="1"/>
</dbReference>
<keyword evidence="7" id="KW-1185">Reference proteome</keyword>
<feature type="compositionally biased region" description="Polar residues" evidence="2">
    <location>
        <begin position="292"/>
        <end position="304"/>
    </location>
</feature>
<keyword evidence="3" id="KW-0732">Signal</keyword>
<dbReference type="PROSITE" id="PS50222">
    <property type="entry name" value="EF_HAND_2"/>
    <property type="match status" value="1"/>
</dbReference>